<dbReference type="PANTHER" id="PTHR42811">
    <property type="entry name" value="SERINE ACETYLTRANSFERASE"/>
    <property type="match status" value="1"/>
</dbReference>
<evidence type="ECO:0000256" key="1">
    <source>
        <dbReference type="ARBA" id="ARBA00022679"/>
    </source>
</evidence>
<dbReference type="SUPFAM" id="SSF51161">
    <property type="entry name" value="Trimeric LpxA-like enzymes"/>
    <property type="match status" value="1"/>
</dbReference>
<keyword evidence="2" id="KW-0012">Acyltransferase</keyword>
<reference evidence="3 4" key="1">
    <citation type="submission" date="2023-12" db="EMBL/GenBank/DDBJ databases">
        <title>Gut-associated functions are favored during microbiome assembly across C. elegans life.</title>
        <authorList>
            <person name="Zimmermann J."/>
        </authorList>
    </citation>
    <scope>NUCLEOTIDE SEQUENCE [LARGE SCALE GENOMIC DNA]</scope>
    <source>
        <strain evidence="3 4">BIGb0393</strain>
    </source>
</reference>
<dbReference type="Proteomes" id="UP001362100">
    <property type="component" value="Unassembled WGS sequence"/>
</dbReference>
<keyword evidence="4" id="KW-1185">Reference proteome</keyword>
<gene>
    <name evidence="3" type="ORF">WH298_06820</name>
</gene>
<evidence type="ECO:0000256" key="2">
    <source>
        <dbReference type="ARBA" id="ARBA00023315"/>
    </source>
</evidence>
<dbReference type="Gene3D" id="2.160.10.10">
    <property type="entry name" value="Hexapeptide repeat proteins"/>
    <property type="match status" value="1"/>
</dbReference>
<keyword evidence="1" id="KW-0808">Transferase</keyword>
<evidence type="ECO:0000313" key="3">
    <source>
        <dbReference type="EMBL" id="MEJ5044924.1"/>
    </source>
</evidence>
<dbReference type="InterPro" id="IPR045304">
    <property type="entry name" value="LbH_SAT"/>
</dbReference>
<protein>
    <submittedName>
        <fullName evidence="3">Serine acetyltransferase</fullName>
    </submittedName>
</protein>
<dbReference type="CDD" id="cd03354">
    <property type="entry name" value="LbH_SAT"/>
    <property type="match status" value="1"/>
</dbReference>
<dbReference type="InterPro" id="IPR011004">
    <property type="entry name" value="Trimer_LpxA-like_sf"/>
</dbReference>
<comment type="caution">
    <text evidence="3">The sequence shown here is derived from an EMBL/GenBank/DDBJ whole genome shotgun (WGS) entry which is preliminary data.</text>
</comment>
<dbReference type="EMBL" id="JBBGZW010000001">
    <property type="protein sequence ID" value="MEJ5044924.1"/>
    <property type="molecule type" value="Genomic_DNA"/>
</dbReference>
<proteinExistence type="predicted"/>
<organism evidence="3 4">
    <name type="scientific">Pantoea nemavictus</name>
    <dbReference type="NCBI Taxonomy" id="2726955"/>
    <lineage>
        <taxon>Bacteria</taxon>
        <taxon>Pseudomonadati</taxon>
        <taxon>Pseudomonadota</taxon>
        <taxon>Gammaproteobacteria</taxon>
        <taxon>Enterobacterales</taxon>
        <taxon>Erwiniaceae</taxon>
        <taxon>Pantoea</taxon>
    </lineage>
</organism>
<sequence length="185" mass="20800">MESHIEHLKECLKQEVMKCDRPFSWVSTIHRAIKCPDRRLNFWWRLANYLYVSGKNPGLARKLNRRLLKNYGIEIQLGARIGKGLRIAHSGGINISHIVVAGENLLIRQNTTIGAKLDEVKEKCIRIGDNVDIGANSCIIGSDLRIGDNVTIGAMSFINKDIPDNCTAYNKKVISTITLHHKQVS</sequence>
<name>A0ABU8PQB4_9GAMM</name>
<dbReference type="RefSeq" id="WP_180822526.1">
    <property type="nucleotide sequence ID" value="NZ_JACAWY010000001.1"/>
</dbReference>
<evidence type="ECO:0000313" key="4">
    <source>
        <dbReference type="Proteomes" id="UP001362100"/>
    </source>
</evidence>
<accession>A0ABU8PQB4</accession>